<dbReference type="SUPFAM" id="SSF53335">
    <property type="entry name" value="S-adenosyl-L-methionine-dependent methyltransferases"/>
    <property type="match status" value="1"/>
</dbReference>
<protein>
    <submittedName>
        <fullName evidence="1">AC transposase</fullName>
    </submittedName>
</protein>
<dbReference type="EMBL" id="JAQHRD010000021">
    <property type="protein sequence ID" value="KAJ6436500.1"/>
    <property type="molecule type" value="Genomic_DNA"/>
</dbReference>
<dbReference type="Proteomes" id="UP001163105">
    <property type="component" value="Unassembled WGS sequence"/>
</dbReference>
<dbReference type="AlphaFoldDB" id="A0AB34FDR2"/>
<reference evidence="1" key="1">
    <citation type="submission" date="2023-01" db="EMBL/GenBank/DDBJ databases">
        <title>The growth and conidiation of Purpureocillium lavendulum are regulated by nitrogen source and histone H3K14 acetylation.</title>
        <authorList>
            <person name="Tang P."/>
            <person name="Han J."/>
            <person name="Zhang C."/>
            <person name="Tang P."/>
            <person name="Qi F."/>
            <person name="Zhang K."/>
            <person name="Liang L."/>
        </authorList>
    </citation>
    <scope>NUCLEOTIDE SEQUENCE</scope>
    <source>
        <strain evidence="1">YMF1.00683</strain>
    </source>
</reference>
<dbReference type="InterPro" id="IPR029063">
    <property type="entry name" value="SAM-dependent_MTases_sf"/>
</dbReference>
<organism evidence="1 2">
    <name type="scientific">Purpureocillium lavendulum</name>
    <dbReference type="NCBI Taxonomy" id="1247861"/>
    <lineage>
        <taxon>Eukaryota</taxon>
        <taxon>Fungi</taxon>
        <taxon>Dikarya</taxon>
        <taxon>Ascomycota</taxon>
        <taxon>Pezizomycotina</taxon>
        <taxon>Sordariomycetes</taxon>
        <taxon>Hypocreomycetidae</taxon>
        <taxon>Hypocreales</taxon>
        <taxon>Ophiocordycipitaceae</taxon>
        <taxon>Purpureocillium</taxon>
    </lineage>
</organism>
<keyword evidence="2" id="KW-1185">Reference proteome</keyword>
<proteinExistence type="predicted"/>
<gene>
    <name evidence="1" type="ORF">O9K51_10982</name>
</gene>
<name>A0AB34FDR2_9HYPO</name>
<accession>A0AB34FDR2</accession>
<evidence type="ECO:0000313" key="2">
    <source>
        <dbReference type="Proteomes" id="UP001163105"/>
    </source>
</evidence>
<sequence>MPATITLLKSHSTLFVPCPVTSVNSPYSEDDSLTPDNPLQMVDGACEALDSIGRTGNPALSFKRWALDAGFTRIEEHHFRMPVGSWPKDPRPKEIGAFLSANIAEGVEGFTAVLNGDVLGWSRQEMEVLNARVRSALSARGVHAIFDFLVVTRMKPRE</sequence>
<evidence type="ECO:0000313" key="1">
    <source>
        <dbReference type="EMBL" id="KAJ6436500.1"/>
    </source>
</evidence>
<comment type="caution">
    <text evidence="1">The sequence shown here is derived from an EMBL/GenBank/DDBJ whole genome shotgun (WGS) entry which is preliminary data.</text>
</comment>